<accession>A0AAV4ZTE5</accession>
<gene>
    <name evidence="2" type="ORF">BHAOGJBA_5404</name>
</gene>
<feature type="transmembrane region" description="Helical" evidence="1">
    <location>
        <begin position="64"/>
        <end position="87"/>
    </location>
</feature>
<dbReference type="AlphaFoldDB" id="A0AAV4ZTE5"/>
<keyword evidence="1" id="KW-0812">Transmembrane</keyword>
<comment type="caution">
    <text evidence="2">The sequence shown here is derived from an EMBL/GenBank/DDBJ whole genome shotgun (WGS) entry which is preliminary data.</text>
</comment>
<dbReference type="EMBL" id="BPQO01000032">
    <property type="protein sequence ID" value="GJD91851.1"/>
    <property type="molecule type" value="Genomic_DNA"/>
</dbReference>
<keyword evidence="3" id="KW-1185">Reference proteome</keyword>
<proteinExistence type="predicted"/>
<evidence type="ECO:0000313" key="3">
    <source>
        <dbReference type="Proteomes" id="UP001055247"/>
    </source>
</evidence>
<name>A0AAV4ZTE5_9HYPH</name>
<protein>
    <submittedName>
        <fullName evidence="2">Uncharacterized protein</fullName>
    </submittedName>
</protein>
<evidence type="ECO:0000313" key="2">
    <source>
        <dbReference type="EMBL" id="GJD91851.1"/>
    </source>
</evidence>
<evidence type="ECO:0000256" key="1">
    <source>
        <dbReference type="SAM" id="Phobius"/>
    </source>
</evidence>
<reference evidence="2" key="1">
    <citation type="journal article" date="2016" name="Front. Microbiol.">
        <title>Genome Sequence of the Piezophilic, Mesophilic Sulfate-Reducing Bacterium Desulfovibrio indicus J2T.</title>
        <authorList>
            <person name="Cao J."/>
            <person name="Maignien L."/>
            <person name="Shao Z."/>
            <person name="Alain K."/>
            <person name="Jebbar M."/>
        </authorList>
    </citation>
    <scope>NUCLEOTIDE SEQUENCE</scope>
    <source>
        <strain evidence="2">DSM 16372</strain>
    </source>
</reference>
<keyword evidence="1" id="KW-0472">Membrane</keyword>
<reference evidence="2" key="2">
    <citation type="submission" date="2021-08" db="EMBL/GenBank/DDBJ databases">
        <authorList>
            <person name="Tani A."/>
            <person name="Ola A."/>
            <person name="Ogura Y."/>
            <person name="Katsura K."/>
            <person name="Hayashi T."/>
        </authorList>
    </citation>
    <scope>NUCLEOTIDE SEQUENCE</scope>
    <source>
        <strain evidence="2">DSM 16372</strain>
    </source>
</reference>
<keyword evidence="1" id="KW-1133">Transmembrane helix</keyword>
<organism evidence="2 3">
    <name type="scientific">Methylobacterium hispanicum</name>
    <dbReference type="NCBI Taxonomy" id="270350"/>
    <lineage>
        <taxon>Bacteria</taxon>
        <taxon>Pseudomonadati</taxon>
        <taxon>Pseudomonadota</taxon>
        <taxon>Alphaproteobacteria</taxon>
        <taxon>Hyphomicrobiales</taxon>
        <taxon>Methylobacteriaceae</taxon>
        <taxon>Methylobacterium</taxon>
    </lineage>
</organism>
<dbReference type="Proteomes" id="UP001055247">
    <property type="component" value="Unassembled WGS sequence"/>
</dbReference>
<sequence>MRVLFNKAPPYPFVAGGAGDDREPNAMTQTDAATRHASLQRAERAAGEAFGWPEAPAEAVRRSLLLSPTAIAAATAVTTVAATLTYFV</sequence>